<name>A0ABQ3H026_9NEIS</name>
<evidence type="ECO:0000256" key="5">
    <source>
        <dbReference type="SAM" id="Coils"/>
    </source>
</evidence>
<evidence type="ECO:0000256" key="2">
    <source>
        <dbReference type="ARBA" id="ARBA00009840"/>
    </source>
</evidence>
<dbReference type="Proteomes" id="UP000604737">
    <property type="component" value="Unassembled WGS sequence"/>
</dbReference>
<accession>A0ABQ3H026</accession>
<dbReference type="Pfam" id="PF02646">
    <property type="entry name" value="RmuC"/>
    <property type="match status" value="1"/>
</dbReference>
<dbReference type="Gene3D" id="1.20.120.20">
    <property type="entry name" value="Apolipoprotein"/>
    <property type="match status" value="1"/>
</dbReference>
<dbReference type="InterPro" id="IPR003798">
    <property type="entry name" value="DNA_recombination_RmuC"/>
</dbReference>
<dbReference type="PANTHER" id="PTHR30563:SF0">
    <property type="entry name" value="DNA RECOMBINATION PROTEIN RMUC"/>
    <property type="match status" value="1"/>
</dbReference>
<evidence type="ECO:0008006" key="8">
    <source>
        <dbReference type="Google" id="ProtNLM"/>
    </source>
</evidence>
<organism evidence="6 7">
    <name type="scientific">Jeongeupia chitinilytica</name>
    <dbReference type="NCBI Taxonomy" id="1041641"/>
    <lineage>
        <taxon>Bacteria</taxon>
        <taxon>Pseudomonadati</taxon>
        <taxon>Pseudomonadota</taxon>
        <taxon>Betaproteobacteria</taxon>
        <taxon>Neisseriales</taxon>
        <taxon>Chitinibacteraceae</taxon>
        <taxon>Jeongeupia</taxon>
    </lineage>
</organism>
<evidence type="ECO:0000256" key="4">
    <source>
        <dbReference type="ARBA" id="ARBA00023172"/>
    </source>
</evidence>
<protein>
    <recommendedName>
        <fullName evidence="8">DNA recombination protein RmuC</fullName>
    </recommendedName>
</protein>
<evidence type="ECO:0000256" key="3">
    <source>
        <dbReference type="ARBA" id="ARBA00023054"/>
    </source>
</evidence>
<evidence type="ECO:0000256" key="1">
    <source>
        <dbReference type="ARBA" id="ARBA00003416"/>
    </source>
</evidence>
<keyword evidence="4" id="KW-0233">DNA recombination</keyword>
<dbReference type="SUPFAM" id="SSF58113">
    <property type="entry name" value="Apolipoprotein A-I"/>
    <property type="match status" value="1"/>
</dbReference>
<comment type="caution">
    <text evidence="6">The sequence shown here is derived from an EMBL/GenBank/DDBJ whole genome shotgun (WGS) entry which is preliminary data.</text>
</comment>
<keyword evidence="3 5" id="KW-0175">Coiled coil</keyword>
<feature type="coiled-coil region" evidence="5">
    <location>
        <begin position="142"/>
        <end position="192"/>
    </location>
</feature>
<comment type="similarity">
    <text evidence="2">Belongs to the RmuC family.</text>
</comment>
<dbReference type="EMBL" id="BMYO01000003">
    <property type="protein sequence ID" value="GHD60702.1"/>
    <property type="molecule type" value="Genomic_DNA"/>
</dbReference>
<evidence type="ECO:0000313" key="6">
    <source>
        <dbReference type="EMBL" id="GHD60702.1"/>
    </source>
</evidence>
<gene>
    <name evidence="6" type="ORF">GCM10007350_14140</name>
</gene>
<dbReference type="RefSeq" id="WP_189459476.1">
    <property type="nucleotide sequence ID" value="NZ_BMYO01000003.1"/>
</dbReference>
<evidence type="ECO:0000313" key="7">
    <source>
        <dbReference type="Proteomes" id="UP000604737"/>
    </source>
</evidence>
<comment type="function">
    <text evidence="1">Involved in DNA recombination.</text>
</comment>
<proteinExistence type="inferred from homology"/>
<sequence length="490" mass="54105">MLDLLFGITTLMVLLAGVVVVLRLQHLARVQQDVLDTLSQDMEAKHRQMLSDLHTGLARQGEAQHAALAQHGSLLNDAIGRSAGQLRDAMGESFDRLRGGVGSELKDTRESLNRLASTQGESLSAMRLSLTSTLSETRELVLKQLADIAAELKGKQDALREDVLVKLSTMLAEQSKREMEQIQTLLASTSQQLTATVGELTKTADTRLAEISGKVNERLDEGFKKTNETFASVMARLATIDEAQKKIDGLTTNVVSLQELLGDKRSRGAFGEVQLEHLVRNVLPAQVYEFQASLSNGTRADCLLRLPEPTGTVAVDAKFPLENYHRMFAPDTDRVVATRAFKADVKKHIDDISGKYIIANETADGAVMFVPAEAVFAEIHAYHPDLVQHALARRVWIVSPTTLMAVLNTARAVIKDVETRKQVHIIKEALGKLSLEFSRFDDRMKKLATHIRQANDDVQSVAITSEKISRRFVEIEQVRLEGDDTAKIEA</sequence>
<reference evidence="7" key="1">
    <citation type="journal article" date="2019" name="Int. J. Syst. Evol. Microbiol.">
        <title>The Global Catalogue of Microorganisms (GCM) 10K type strain sequencing project: providing services to taxonomists for standard genome sequencing and annotation.</title>
        <authorList>
            <consortium name="The Broad Institute Genomics Platform"/>
            <consortium name="The Broad Institute Genome Sequencing Center for Infectious Disease"/>
            <person name="Wu L."/>
            <person name="Ma J."/>
        </authorList>
    </citation>
    <scope>NUCLEOTIDE SEQUENCE [LARGE SCALE GENOMIC DNA]</scope>
    <source>
        <strain evidence="7">KCTC 23701</strain>
    </source>
</reference>
<keyword evidence="7" id="KW-1185">Reference proteome</keyword>
<dbReference type="PANTHER" id="PTHR30563">
    <property type="entry name" value="DNA RECOMBINATION PROTEIN RMUC"/>
    <property type="match status" value="1"/>
</dbReference>